<keyword evidence="2" id="KW-1185">Reference proteome</keyword>
<organism evidence="1 2">
    <name type="scientific">Gordonia insulae</name>
    <dbReference type="NCBI Taxonomy" id="2420509"/>
    <lineage>
        <taxon>Bacteria</taxon>
        <taxon>Bacillati</taxon>
        <taxon>Actinomycetota</taxon>
        <taxon>Actinomycetes</taxon>
        <taxon>Mycobacteriales</taxon>
        <taxon>Gordoniaceae</taxon>
        <taxon>Gordonia</taxon>
    </lineage>
</organism>
<sequence length="247" mass="26802">MSTHTPHEAVAALRAHPQLPDGPDERFAGYGIMGMPFESGHYLALREMVASSLGPPYRTVWHREPNGTWTIHTTAAPELSCPRYFGKATAVNQVPHIDVSWTGEAQLEVNLGDVLHWNIELASSPATRMMTAMGSAMPMRALTSAPVLTTMGPIAGAVLRSGRMRLCGRTPNGPRFRAIPLEVWRVATAEASHRGRALGRPAPLDDQTALGDFWLPQRGLFFVGQARFMPATASAGDVAIERAEVSR</sequence>
<evidence type="ECO:0000313" key="1">
    <source>
        <dbReference type="EMBL" id="AZG43796.1"/>
    </source>
</evidence>
<name>A0A3G8JF75_9ACTN</name>
<evidence type="ECO:0008006" key="3">
    <source>
        <dbReference type="Google" id="ProtNLM"/>
    </source>
</evidence>
<dbReference type="AlphaFoldDB" id="A0A3G8JF75"/>
<dbReference type="OrthoDB" id="4923808at2"/>
<proteinExistence type="predicted"/>
<reference evidence="1 2" key="1">
    <citation type="submission" date="2018-11" db="EMBL/GenBank/DDBJ databases">
        <title>Gordonia insulae sp. nov., isolated from an island soil.</title>
        <authorList>
            <person name="Kim Y.S."/>
            <person name="Kim S.B."/>
        </authorList>
    </citation>
    <scope>NUCLEOTIDE SEQUENCE [LARGE SCALE GENOMIC DNA]</scope>
    <source>
        <strain evidence="1 2">MMS17-SY073</strain>
    </source>
</reference>
<dbReference type="KEGG" id="gom:D7316_00365"/>
<accession>A0A3G8JF75</accession>
<dbReference type="Proteomes" id="UP000271469">
    <property type="component" value="Chromosome"/>
</dbReference>
<gene>
    <name evidence="1" type="ORF">D7316_00365</name>
</gene>
<protein>
    <recommendedName>
        <fullName evidence="3">Acetoacetate decarboxylase</fullName>
    </recommendedName>
</protein>
<dbReference type="RefSeq" id="WP_124706775.1">
    <property type="nucleotide sequence ID" value="NZ_CP033972.1"/>
</dbReference>
<evidence type="ECO:0000313" key="2">
    <source>
        <dbReference type="Proteomes" id="UP000271469"/>
    </source>
</evidence>
<dbReference type="EMBL" id="CP033972">
    <property type="protein sequence ID" value="AZG43796.1"/>
    <property type="molecule type" value="Genomic_DNA"/>
</dbReference>